<dbReference type="EMBL" id="CM009304">
    <property type="protein sequence ID" value="RQP00417.1"/>
    <property type="molecule type" value="Genomic_DNA"/>
</dbReference>
<reference evidence="1 2" key="1">
    <citation type="journal article" date="2006" name="Science">
        <title>The genome of black cottonwood, Populus trichocarpa (Torr. &amp; Gray).</title>
        <authorList>
            <person name="Tuskan G.A."/>
            <person name="Difazio S."/>
            <person name="Jansson S."/>
            <person name="Bohlmann J."/>
            <person name="Grigoriev I."/>
            <person name="Hellsten U."/>
            <person name="Putnam N."/>
            <person name="Ralph S."/>
            <person name="Rombauts S."/>
            <person name="Salamov A."/>
            <person name="Schein J."/>
            <person name="Sterck L."/>
            <person name="Aerts A."/>
            <person name="Bhalerao R.R."/>
            <person name="Bhalerao R.P."/>
            <person name="Blaudez D."/>
            <person name="Boerjan W."/>
            <person name="Brun A."/>
            <person name="Brunner A."/>
            <person name="Busov V."/>
            <person name="Campbell M."/>
            <person name="Carlson J."/>
            <person name="Chalot M."/>
            <person name="Chapman J."/>
            <person name="Chen G.L."/>
            <person name="Cooper D."/>
            <person name="Coutinho P.M."/>
            <person name="Couturier J."/>
            <person name="Covert S."/>
            <person name="Cronk Q."/>
            <person name="Cunningham R."/>
            <person name="Davis J."/>
            <person name="Degroeve S."/>
            <person name="Dejardin A."/>
            <person name="Depamphilis C."/>
            <person name="Detter J."/>
            <person name="Dirks B."/>
            <person name="Dubchak I."/>
            <person name="Duplessis S."/>
            <person name="Ehlting J."/>
            <person name="Ellis B."/>
            <person name="Gendler K."/>
            <person name="Goodstein D."/>
            <person name="Gribskov M."/>
            <person name="Grimwood J."/>
            <person name="Groover A."/>
            <person name="Gunter L."/>
            <person name="Hamberger B."/>
            <person name="Heinze B."/>
            <person name="Helariutta Y."/>
            <person name="Henrissat B."/>
            <person name="Holligan D."/>
            <person name="Holt R."/>
            <person name="Huang W."/>
            <person name="Islam-Faridi N."/>
            <person name="Jones S."/>
            <person name="Jones-Rhoades M."/>
            <person name="Jorgensen R."/>
            <person name="Joshi C."/>
            <person name="Kangasjarvi J."/>
            <person name="Karlsson J."/>
            <person name="Kelleher C."/>
            <person name="Kirkpatrick R."/>
            <person name="Kirst M."/>
            <person name="Kohler A."/>
            <person name="Kalluri U."/>
            <person name="Larimer F."/>
            <person name="Leebens-Mack J."/>
            <person name="Leple J.C."/>
            <person name="Locascio P."/>
            <person name="Lou Y."/>
            <person name="Lucas S."/>
            <person name="Martin F."/>
            <person name="Montanini B."/>
            <person name="Napoli C."/>
            <person name="Nelson D.R."/>
            <person name="Nelson C."/>
            <person name="Nieminen K."/>
            <person name="Nilsson O."/>
            <person name="Pereda V."/>
            <person name="Peter G."/>
            <person name="Philippe R."/>
            <person name="Pilate G."/>
            <person name="Poliakov A."/>
            <person name="Razumovskaya J."/>
            <person name="Richardson P."/>
            <person name="Rinaldi C."/>
            <person name="Ritland K."/>
            <person name="Rouze P."/>
            <person name="Ryaboy D."/>
            <person name="Schmutz J."/>
            <person name="Schrader J."/>
            <person name="Segerman B."/>
            <person name="Shin H."/>
            <person name="Siddiqui A."/>
            <person name="Sterky F."/>
            <person name="Terry A."/>
            <person name="Tsai C.J."/>
            <person name="Uberbacher E."/>
            <person name="Unneberg P."/>
            <person name="Vahala J."/>
            <person name="Wall K."/>
            <person name="Wessler S."/>
            <person name="Yang G."/>
            <person name="Yin T."/>
            <person name="Douglas C."/>
            <person name="Marra M."/>
            <person name="Sandberg G."/>
            <person name="Van de Peer Y."/>
            <person name="Rokhsar D."/>
        </authorList>
    </citation>
    <scope>NUCLEOTIDE SEQUENCE [LARGE SCALE GENOMIC DNA]</scope>
    <source>
        <strain evidence="2">cv. Nisqually</strain>
    </source>
</reference>
<dbReference type="GO" id="GO:0042023">
    <property type="term" value="P:DNA endoreduplication"/>
    <property type="evidence" value="ECO:0000318"/>
    <property type="project" value="GO_Central"/>
</dbReference>
<evidence type="ECO:0000313" key="1">
    <source>
        <dbReference type="EMBL" id="RQP00417.1"/>
    </source>
</evidence>
<dbReference type="GO" id="GO:0003690">
    <property type="term" value="F:double-stranded DNA binding"/>
    <property type="evidence" value="ECO:0000318"/>
    <property type="project" value="GO_Central"/>
</dbReference>
<proteinExistence type="predicted"/>
<keyword evidence="2" id="KW-1185">Reference proteome</keyword>
<dbReference type="PANTHER" id="PTHR34810">
    <property type="entry name" value="DNA-BINDING PROTEIN BIN4"/>
    <property type="match status" value="1"/>
</dbReference>
<dbReference type="GO" id="GO:0005634">
    <property type="term" value="C:nucleus"/>
    <property type="evidence" value="ECO:0000318"/>
    <property type="project" value="GO_Central"/>
</dbReference>
<dbReference type="AlphaFoldDB" id="A0A3N7FZL5"/>
<protein>
    <submittedName>
        <fullName evidence="1">Uncharacterized protein</fullName>
    </submittedName>
</protein>
<dbReference type="Gramene" id="Potri.015G000701.1.v4.1">
    <property type="protein sequence ID" value="Potri.015G000701.1.v4.1"/>
    <property type="gene ID" value="Potri.015G000701.v4.1"/>
</dbReference>
<dbReference type="GO" id="GO:0009330">
    <property type="term" value="C:DNA topoisomerase type II (double strand cut, ATP-hydrolyzing) complex"/>
    <property type="evidence" value="ECO:0000318"/>
    <property type="project" value="GO_Central"/>
</dbReference>
<gene>
    <name evidence="1" type="ORF">POPTR_015G000701</name>
</gene>
<sequence>MLQRKERRGRMKAIMCKVKVQGEEGTCGNHGDVEITEEVTSEKLINAHVSISRLPLVLSEKVQRSKALVECEGESIDLSGEMGAVGRPVIPDTPSGDSEMHLDLKGTIYRTTTVPSRTFYVVCQGSLLEFFINNCPLFTFPSPSWSPMISMGSVLHFTFERDDCVI</sequence>
<dbReference type="OrthoDB" id="549068at2759"/>
<dbReference type="STRING" id="3694.A0A3N7FZL5"/>
<accession>A0A3N7FZL5</accession>
<evidence type="ECO:0000313" key="2">
    <source>
        <dbReference type="Proteomes" id="UP000006729"/>
    </source>
</evidence>
<name>A0A3N7FZL5_POPTR</name>
<dbReference type="Proteomes" id="UP000006729">
    <property type="component" value="Chromosome 15"/>
</dbReference>
<dbReference type="InParanoid" id="A0A3N7FZL5"/>
<organism evidence="1 2">
    <name type="scientific">Populus trichocarpa</name>
    <name type="common">Western balsam poplar</name>
    <name type="synonym">Populus balsamifera subsp. trichocarpa</name>
    <dbReference type="NCBI Taxonomy" id="3694"/>
    <lineage>
        <taxon>Eukaryota</taxon>
        <taxon>Viridiplantae</taxon>
        <taxon>Streptophyta</taxon>
        <taxon>Embryophyta</taxon>
        <taxon>Tracheophyta</taxon>
        <taxon>Spermatophyta</taxon>
        <taxon>Magnoliopsida</taxon>
        <taxon>eudicotyledons</taxon>
        <taxon>Gunneridae</taxon>
        <taxon>Pentapetalae</taxon>
        <taxon>rosids</taxon>
        <taxon>fabids</taxon>
        <taxon>Malpighiales</taxon>
        <taxon>Salicaceae</taxon>
        <taxon>Saliceae</taxon>
        <taxon>Populus</taxon>
    </lineage>
</organism>
<dbReference type="PANTHER" id="PTHR34810:SF1">
    <property type="entry name" value="DNA-BINDING PROTEIN BIN4"/>
    <property type="match status" value="1"/>
</dbReference>
<dbReference type="GO" id="GO:0051276">
    <property type="term" value="P:chromosome organization"/>
    <property type="evidence" value="ECO:0000318"/>
    <property type="project" value="GO_Central"/>
</dbReference>
<dbReference type="InterPro" id="IPR033246">
    <property type="entry name" value="BIN4"/>
</dbReference>